<proteinExistence type="predicted"/>
<evidence type="ECO:0000313" key="2">
    <source>
        <dbReference type="EMBL" id="KAL0486110.1"/>
    </source>
</evidence>
<sequence>MALTPDMSNPIQIQVDTKVPEFFEVFENSPFVVTNYAENKFIVRTFAEIESNLYIQIPPITYFYYSIAMKCVNQKLVVYDYLQNVDPFVLPFSLEEQVYTCSVIIKSNALVSALSNPKLTSEKVHVIKPVNGRVESSKADKYYVKTTDAQKALFIKITTPTKVDLDSFVVYNEKRNVIKLNQIDNALNSEKLEGNSILYFIKSNVNSSYVINTSDREFVVPTPTPIPTEPEPSKLTDGQIAGIVIGSLAGALILIVIAVFVGVQVRKYMRERSYRQLN</sequence>
<keyword evidence="1" id="KW-0472">Membrane</keyword>
<evidence type="ECO:0000313" key="3">
    <source>
        <dbReference type="Proteomes" id="UP001431209"/>
    </source>
</evidence>
<comment type="caution">
    <text evidence="2">The sequence shown here is derived from an EMBL/GenBank/DDBJ whole genome shotgun (WGS) entry which is preliminary data.</text>
</comment>
<gene>
    <name evidence="2" type="ORF">AKO1_001753</name>
</gene>
<dbReference type="EMBL" id="JAOPGA020001202">
    <property type="protein sequence ID" value="KAL0486110.1"/>
    <property type="molecule type" value="Genomic_DNA"/>
</dbReference>
<keyword evidence="3" id="KW-1185">Reference proteome</keyword>
<feature type="transmembrane region" description="Helical" evidence="1">
    <location>
        <begin position="240"/>
        <end position="263"/>
    </location>
</feature>
<accession>A0AAW2Z9H2</accession>
<dbReference type="Proteomes" id="UP001431209">
    <property type="component" value="Unassembled WGS sequence"/>
</dbReference>
<evidence type="ECO:0000256" key="1">
    <source>
        <dbReference type="SAM" id="Phobius"/>
    </source>
</evidence>
<organism evidence="2 3">
    <name type="scientific">Acrasis kona</name>
    <dbReference type="NCBI Taxonomy" id="1008807"/>
    <lineage>
        <taxon>Eukaryota</taxon>
        <taxon>Discoba</taxon>
        <taxon>Heterolobosea</taxon>
        <taxon>Tetramitia</taxon>
        <taxon>Eutetramitia</taxon>
        <taxon>Acrasidae</taxon>
        <taxon>Acrasis</taxon>
    </lineage>
</organism>
<protein>
    <submittedName>
        <fullName evidence="2">1 TM domain-containing transmembrane protein</fullName>
    </submittedName>
</protein>
<keyword evidence="1" id="KW-1133">Transmembrane helix</keyword>
<dbReference type="AlphaFoldDB" id="A0AAW2Z9H2"/>
<name>A0AAW2Z9H2_9EUKA</name>
<keyword evidence="1 2" id="KW-0812">Transmembrane</keyword>
<reference evidence="2 3" key="1">
    <citation type="submission" date="2024-03" db="EMBL/GenBank/DDBJ databases">
        <title>The Acrasis kona genome and developmental transcriptomes reveal deep origins of eukaryotic multicellular pathways.</title>
        <authorList>
            <person name="Sheikh S."/>
            <person name="Fu C.-J."/>
            <person name="Brown M.W."/>
            <person name="Baldauf S.L."/>
        </authorList>
    </citation>
    <scope>NUCLEOTIDE SEQUENCE [LARGE SCALE GENOMIC DNA]</scope>
    <source>
        <strain evidence="2 3">ATCC MYA-3509</strain>
    </source>
</reference>